<dbReference type="Proteomes" id="UP000631114">
    <property type="component" value="Unassembled WGS sequence"/>
</dbReference>
<evidence type="ECO:0000313" key="2">
    <source>
        <dbReference type="EMBL" id="KAF9607440.1"/>
    </source>
</evidence>
<proteinExistence type="predicted"/>
<dbReference type="PANTHER" id="PTHR36776:SF1">
    <property type="entry name" value="EXPRESSED PROTEIN"/>
    <property type="match status" value="1"/>
</dbReference>
<gene>
    <name evidence="2" type="ORF">IFM89_035578</name>
</gene>
<dbReference type="EMBL" id="JADFTS010000005">
    <property type="protein sequence ID" value="KAF9607440.1"/>
    <property type="molecule type" value="Genomic_DNA"/>
</dbReference>
<feature type="region of interest" description="Disordered" evidence="1">
    <location>
        <begin position="52"/>
        <end position="71"/>
    </location>
</feature>
<evidence type="ECO:0000256" key="1">
    <source>
        <dbReference type="SAM" id="MobiDB-lite"/>
    </source>
</evidence>
<dbReference type="PANTHER" id="PTHR36776">
    <property type="entry name" value="EXPRESSED PROTEIN"/>
    <property type="match status" value="1"/>
</dbReference>
<dbReference type="AlphaFoldDB" id="A0A835HWI8"/>
<comment type="caution">
    <text evidence="2">The sequence shown here is derived from an EMBL/GenBank/DDBJ whole genome shotgun (WGS) entry which is preliminary data.</text>
</comment>
<organism evidence="2 3">
    <name type="scientific">Coptis chinensis</name>
    <dbReference type="NCBI Taxonomy" id="261450"/>
    <lineage>
        <taxon>Eukaryota</taxon>
        <taxon>Viridiplantae</taxon>
        <taxon>Streptophyta</taxon>
        <taxon>Embryophyta</taxon>
        <taxon>Tracheophyta</taxon>
        <taxon>Spermatophyta</taxon>
        <taxon>Magnoliopsida</taxon>
        <taxon>Ranunculales</taxon>
        <taxon>Ranunculaceae</taxon>
        <taxon>Coptidoideae</taxon>
        <taxon>Coptis</taxon>
    </lineage>
</organism>
<feature type="compositionally biased region" description="Polar residues" evidence="1">
    <location>
        <begin position="52"/>
        <end position="63"/>
    </location>
</feature>
<sequence length="186" mass="20848">MALQSFSSHLSLSSTQTSSLPYWKCNAPSIKAPSLTSFPVSLRTLNHPSLSKSRPFSISNPQCLNDEEEGGPQGLVQDLRVPDHWLVPAKALQESEWLRITLHKWLDDEYCPETTNEEISKVAANSYYDSLVVKRSDLGEILLKIARDLESISYQESFHGAFSSANAAVSLIVGRIEQEFDYLQEM</sequence>
<accession>A0A835HWI8</accession>
<protein>
    <submittedName>
        <fullName evidence="2">Uncharacterized protein</fullName>
    </submittedName>
</protein>
<keyword evidence="3" id="KW-1185">Reference proteome</keyword>
<reference evidence="2 3" key="1">
    <citation type="submission" date="2020-10" db="EMBL/GenBank/DDBJ databases">
        <title>The Coptis chinensis genome and diversification of protoberbering-type alkaloids.</title>
        <authorList>
            <person name="Wang B."/>
            <person name="Shu S."/>
            <person name="Song C."/>
            <person name="Liu Y."/>
        </authorList>
    </citation>
    <scope>NUCLEOTIDE SEQUENCE [LARGE SCALE GENOMIC DNA]</scope>
    <source>
        <strain evidence="2">HL-2020</strain>
        <tissue evidence="2">Leaf</tissue>
    </source>
</reference>
<dbReference type="OrthoDB" id="41419at2759"/>
<evidence type="ECO:0000313" key="3">
    <source>
        <dbReference type="Proteomes" id="UP000631114"/>
    </source>
</evidence>
<name>A0A835HWI8_9MAGN</name>